<dbReference type="AlphaFoldDB" id="A0A0M9VTQ8"/>
<comment type="caution">
    <text evidence="2">The sequence shown here is derived from an EMBL/GenBank/DDBJ whole genome shotgun (WGS) entry which is preliminary data.</text>
</comment>
<gene>
    <name evidence="2" type="ORF">ESCO_000355</name>
</gene>
<dbReference type="OrthoDB" id="2522565at2759"/>
<protein>
    <submittedName>
        <fullName evidence="2">Uncharacterized protein</fullName>
    </submittedName>
</protein>
<dbReference type="STRING" id="150374.A0A0M9VTQ8"/>
<evidence type="ECO:0000256" key="1">
    <source>
        <dbReference type="SAM" id="MobiDB-lite"/>
    </source>
</evidence>
<dbReference type="EMBL" id="LGSR01000020">
    <property type="protein sequence ID" value="KOS19075.1"/>
    <property type="molecule type" value="Genomic_DNA"/>
</dbReference>
<evidence type="ECO:0000313" key="3">
    <source>
        <dbReference type="Proteomes" id="UP000053831"/>
    </source>
</evidence>
<accession>A0A0M9VTQ8</accession>
<sequence>MIAKDCKRLALFGLPVLILIYTAASFYRDILPVGPPAHDEPKSAAPWEKGNHMEVFSASTHDRKYFPIDFGEIKGMNPNIIPHPHLEETWIVVAQESRGPDVQDPVFAEIACNAAFRDGTLRCISPPARLPIAPTAGDKCTGELAFFGLNAGPHDARVLYGPDKPYVVYGSNSALTCFGQWIHDFRELVGAWADDDGDDEEGEKGEEPEPQETPDLFRAATELQRPAAHAYGAVEKNWFPFWDRAGRMYVHYDMSPRRVFARIHADGSAGEDLATATAAADARCLARYVPALPPALESVHQATNSLSVTMCRRADPRCVPGAHNTFVLAVWQHKTFYRFHGVYEPYAMLFRRDAPFAVHAVSRRPLWIHGREEHRDRQTSDMMYVTSVSWKHAGLKYHGFLDDELVLGFGIEDRDSGGIDLVAGDLLANLGLCDD</sequence>
<feature type="region of interest" description="Disordered" evidence="1">
    <location>
        <begin position="193"/>
        <end position="214"/>
    </location>
</feature>
<proteinExistence type="predicted"/>
<evidence type="ECO:0000313" key="2">
    <source>
        <dbReference type="EMBL" id="KOS19075.1"/>
    </source>
</evidence>
<name>A0A0M9VTQ8_ESCWE</name>
<feature type="compositionally biased region" description="Acidic residues" evidence="1">
    <location>
        <begin position="193"/>
        <end position="212"/>
    </location>
</feature>
<keyword evidence="3" id="KW-1185">Reference proteome</keyword>
<dbReference type="Proteomes" id="UP000053831">
    <property type="component" value="Unassembled WGS sequence"/>
</dbReference>
<reference evidence="2 3" key="1">
    <citation type="submission" date="2015-07" db="EMBL/GenBank/DDBJ databases">
        <title>The genome of the fungus Escovopsis weberi, a specialized disease agent of ant agriculture.</title>
        <authorList>
            <person name="de Man T.J."/>
            <person name="Stajich J.E."/>
            <person name="Kubicek C.P."/>
            <person name="Chenthamara K."/>
            <person name="Atanasova L."/>
            <person name="Druzhinina I.S."/>
            <person name="Birnbaum S."/>
            <person name="Barribeau S.M."/>
            <person name="Teiling C."/>
            <person name="Suen G."/>
            <person name="Currie C."/>
            <person name="Gerardo N.M."/>
        </authorList>
    </citation>
    <scope>NUCLEOTIDE SEQUENCE [LARGE SCALE GENOMIC DNA]</scope>
</reference>
<organism evidence="2 3">
    <name type="scientific">Escovopsis weberi</name>
    <dbReference type="NCBI Taxonomy" id="150374"/>
    <lineage>
        <taxon>Eukaryota</taxon>
        <taxon>Fungi</taxon>
        <taxon>Dikarya</taxon>
        <taxon>Ascomycota</taxon>
        <taxon>Pezizomycotina</taxon>
        <taxon>Sordariomycetes</taxon>
        <taxon>Hypocreomycetidae</taxon>
        <taxon>Hypocreales</taxon>
        <taxon>Hypocreaceae</taxon>
        <taxon>Escovopsis</taxon>
    </lineage>
</organism>